<feature type="non-terminal residue" evidence="1">
    <location>
        <position position="1"/>
    </location>
</feature>
<gene>
    <name evidence="1" type="ORF">S01H4_21607</name>
</gene>
<accession>X1BAK9</accession>
<reference evidence="1" key="1">
    <citation type="journal article" date="2014" name="Front. Microbiol.">
        <title>High frequency of phylogenetically diverse reductive dehalogenase-homologous genes in deep subseafloor sedimentary metagenomes.</title>
        <authorList>
            <person name="Kawai M."/>
            <person name="Futagami T."/>
            <person name="Toyoda A."/>
            <person name="Takaki Y."/>
            <person name="Nishi S."/>
            <person name="Hori S."/>
            <person name="Arai W."/>
            <person name="Tsubouchi T."/>
            <person name="Morono Y."/>
            <person name="Uchiyama I."/>
            <person name="Ito T."/>
            <person name="Fujiyama A."/>
            <person name="Inagaki F."/>
            <person name="Takami H."/>
        </authorList>
    </citation>
    <scope>NUCLEOTIDE SEQUENCE</scope>
    <source>
        <strain evidence="1">Expedition CK06-06</strain>
    </source>
</reference>
<comment type="caution">
    <text evidence="1">The sequence shown here is derived from an EMBL/GenBank/DDBJ whole genome shotgun (WGS) entry which is preliminary data.</text>
</comment>
<dbReference type="EMBL" id="BART01009801">
    <property type="protein sequence ID" value="GAG81163.1"/>
    <property type="molecule type" value="Genomic_DNA"/>
</dbReference>
<organism evidence="1">
    <name type="scientific">marine sediment metagenome</name>
    <dbReference type="NCBI Taxonomy" id="412755"/>
    <lineage>
        <taxon>unclassified sequences</taxon>
        <taxon>metagenomes</taxon>
        <taxon>ecological metagenomes</taxon>
    </lineage>
</organism>
<name>X1BAK9_9ZZZZ</name>
<sequence length="66" mass="7345">AVTLGLESVSVGSENYFRPDKPPNPAKAWKKFAYNCEKYEAEGKIPKVDDHVDLAIKAWENAGYST</sequence>
<proteinExistence type="predicted"/>
<dbReference type="AlphaFoldDB" id="X1BAK9"/>
<evidence type="ECO:0000313" key="1">
    <source>
        <dbReference type="EMBL" id="GAG81163.1"/>
    </source>
</evidence>
<protein>
    <submittedName>
        <fullName evidence="1">Uncharacterized protein</fullName>
    </submittedName>
</protein>